<name>Q46N80_CUPPJ</name>
<evidence type="ECO:0000256" key="3">
    <source>
        <dbReference type="ARBA" id="ARBA00022598"/>
    </source>
</evidence>
<evidence type="ECO:0000256" key="8">
    <source>
        <dbReference type="SAM" id="Phobius"/>
    </source>
</evidence>
<dbReference type="Pfam" id="PF00501">
    <property type="entry name" value="AMP-binding"/>
    <property type="match status" value="1"/>
</dbReference>
<dbReference type="HOGENOM" id="CLU_000022_59_9_4"/>
<evidence type="ECO:0000256" key="1">
    <source>
        <dbReference type="ARBA" id="ARBA00004170"/>
    </source>
</evidence>
<sequence length="559" mass="59290">MEARRWHSSYPSGIPLEIDVDAQATLGSMIARAVASFAVRPAVTCLEESLSYAELGILSEALAAFLQQSGLRKGDRVALMLPSCPAFLIGLAAIFQAGMVAVPVNPLYTPRELKHQLQDSDATCIIVADQLHQPLQQVLEETSIVQVLTAPVVGMKPIVGQLVALAKHAGEVQQAGTAGGGRTCQPLVDAILQGGRGGSLSPVAQTTEDIAILQYTGGTTGVSKGAVLTHKSVCASLAQILTWVGPTLAGSEASMVTPLPLYHIFPLATALLALSLGCENRLVPNPREAGSVLAELKRRPFQMLVGVNTLFNSLVNTPELISVDFSATRLVIGAGASIQDAIAKRWLAVGAPPVTEAYGLTETSPSATFNPPGRSGSIGIPVPSTDVRLVDESGHDVPLGVAGELLIKGPQLFSGYWNQEAETRKAFLDGGWFRTGDIVVMDELGFMTMVDRKKDMILVSGFNVYPNEIEAVAAMMTDVLEAACIGVPDDRSGEAPHLFIVPRNMTLTPEQVEAHCRSHLAAYKVPRHITLIDALPKSAVGKILRKDLRSRLAAKQSNA</sequence>
<evidence type="ECO:0000259" key="9">
    <source>
        <dbReference type="Pfam" id="PF00501"/>
    </source>
</evidence>
<dbReference type="KEGG" id="reu:Reut_C6065"/>
<keyword evidence="8" id="KW-1133">Transmembrane helix</keyword>
<dbReference type="GO" id="GO:0004467">
    <property type="term" value="F:long-chain fatty acid-CoA ligase activity"/>
    <property type="evidence" value="ECO:0007669"/>
    <property type="project" value="UniProtKB-EC"/>
</dbReference>
<keyword evidence="11" id="KW-0614">Plasmid</keyword>
<evidence type="ECO:0000259" key="10">
    <source>
        <dbReference type="Pfam" id="PF13193"/>
    </source>
</evidence>
<comment type="subcellular location">
    <subcellularLocation>
        <location evidence="1">Membrane</location>
        <topology evidence="1">Peripheral membrane protein</topology>
    </subcellularLocation>
</comment>
<feature type="transmembrane region" description="Helical" evidence="8">
    <location>
        <begin position="77"/>
        <end position="102"/>
    </location>
</feature>
<dbReference type="PANTHER" id="PTHR43767">
    <property type="entry name" value="LONG-CHAIN-FATTY-ACID--COA LIGASE"/>
    <property type="match status" value="1"/>
</dbReference>
<dbReference type="PROSITE" id="PS00455">
    <property type="entry name" value="AMP_BINDING"/>
    <property type="match status" value="1"/>
</dbReference>
<dbReference type="EC" id="6.2.1.3" evidence="5"/>
<dbReference type="InterPro" id="IPR025110">
    <property type="entry name" value="AMP-bd_C"/>
</dbReference>
<accession>Q46N80</accession>
<evidence type="ECO:0000256" key="7">
    <source>
        <dbReference type="ARBA" id="ARBA00042773"/>
    </source>
</evidence>
<keyword evidence="3 11" id="KW-0436">Ligase</keyword>
<gene>
    <name evidence="11" type="ordered locus">Reut_C6065</name>
</gene>
<dbReference type="InterPro" id="IPR050237">
    <property type="entry name" value="ATP-dep_AMP-bd_enzyme"/>
</dbReference>
<proteinExistence type="predicted"/>
<dbReference type="Pfam" id="PF13193">
    <property type="entry name" value="AMP-binding_C"/>
    <property type="match status" value="1"/>
</dbReference>
<dbReference type="eggNOG" id="COG0318">
    <property type="taxonomic scope" value="Bacteria"/>
</dbReference>
<dbReference type="CDD" id="cd05936">
    <property type="entry name" value="FC-FACS_FadD_like"/>
    <property type="match status" value="1"/>
</dbReference>
<geneLocation type="plasmid" evidence="11">
    <name>megaplasmid</name>
</geneLocation>
<dbReference type="Gene3D" id="3.40.50.12780">
    <property type="entry name" value="N-terminal domain of ligase-like"/>
    <property type="match status" value="1"/>
</dbReference>
<evidence type="ECO:0000256" key="2">
    <source>
        <dbReference type="ARBA" id="ARBA00005005"/>
    </source>
</evidence>
<dbReference type="Gene3D" id="3.30.300.30">
    <property type="match status" value="1"/>
</dbReference>
<dbReference type="EMBL" id="CP000092">
    <property type="protein sequence ID" value="AAZ65391.1"/>
    <property type="molecule type" value="Genomic_DNA"/>
</dbReference>
<keyword evidence="4 8" id="KW-0472">Membrane</keyword>
<evidence type="ECO:0000256" key="5">
    <source>
        <dbReference type="ARBA" id="ARBA00026121"/>
    </source>
</evidence>
<dbReference type="InterPro" id="IPR000873">
    <property type="entry name" value="AMP-dep_synth/lig_dom"/>
</dbReference>
<feature type="domain" description="AMP-dependent synthetase/ligase" evidence="9">
    <location>
        <begin position="32"/>
        <end position="417"/>
    </location>
</feature>
<dbReference type="GO" id="GO:0016020">
    <property type="term" value="C:membrane"/>
    <property type="evidence" value="ECO:0007669"/>
    <property type="project" value="UniProtKB-SubCell"/>
</dbReference>
<evidence type="ECO:0000313" key="11">
    <source>
        <dbReference type="EMBL" id="AAZ65391.1"/>
    </source>
</evidence>
<dbReference type="OrthoDB" id="9766486at2"/>
<dbReference type="InterPro" id="IPR042099">
    <property type="entry name" value="ANL_N_sf"/>
</dbReference>
<dbReference type="InterPro" id="IPR045851">
    <property type="entry name" value="AMP-bd_C_sf"/>
</dbReference>
<feature type="domain" description="AMP-binding enzyme C-terminal" evidence="10">
    <location>
        <begin position="468"/>
        <end position="542"/>
    </location>
</feature>
<evidence type="ECO:0000256" key="6">
    <source>
        <dbReference type="ARBA" id="ARBA00039545"/>
    </source>
</evidence>
<evidence type="ECO:0000256" key="4">
    <source>
        <dbReference type="ARBA" id="ARBA00023136"/>
    </source>
</evidence>
<dbReference type="SUPFAM" id="SSF56801">
    <property type="entry name" value="Acetyl-CoA synthetase-like"/>
    <property type="match status" value="1"/>
</dbReference>
<organism evidence="11">
    <name type="scientific">Cupriavidus pinatubonensis (strain JMP 134 / LMG 1197)</name>
    <name type="common">Cupriavidus necator (strain JMP 134)</name>
    <dbReference type="NCBI Taxonomy" id="264198"/>
    <lineage>
        <taxon>Bacteria</taxon>
        <taxon>Pseudomonadati</taxon>
        <taxon>Pseudomonadota</taxon>
        <taxon>Betaproteobacteria</taxon>
        <taxon>Burkholderiales</taxon>
        <taxon>Burkholderiaceae</taxon>
        <taxon>Cupriavidus</taxon>
    </lineage>
</organism>
<comment type="pathway">
    <text evidence="2">Lipid metabolism; fatty acid beta-oxidation.</text>
</comment>
<keyword evidence="8" id="KW-0812">Transmembrane</keyword>
<dbReference type="InterPro" id="IPR020845">
    <property type="entry name" value="AMP-binding_CS"/>
</dbReference>
<protein>
    <recommendedName>
        <fullName evidence="6">Long-chain-fatty-acid--CoA ligase</fullName>
        <ecNumber evidence="5">6.2.1.3</ecNumber>
    </recommendedName>
    <alternativeName>
        <fullName evidence="7">Long-chain acyl-CoA synthetase</fullName>
    </alternativeName>
</protein>
<dbReference type="AlphaFoldDB" id="Q46N80"/>
<dbReference type="PANTHER" id="PTHR43767:SF8">
    <property type="entry name" value="LONG-CHAIN-FATTY-ACID--COA LIGASE"/>
    <property type="match status" value="1"/>
</dbReference>
<reference evidence="11" key="1">
    <citation type="submission" date="2005-08" db="EMBL/GenBank/DDBJ databases">
        <title>Complete sequence of a megaplasmid of Ralstonia eutropha JMP134.</title>
        <authorList>
            <person name="Copeland A."/>
            <person name="Lucas S."/>
            <person name="Lapidus A."/>
            <person name="Barry K."/>
            <person name="Detter J.C."/>
            <person name="Glavina T."/>
            <person name="Hammon N."/>
            <person name="Israni S."/>
            <person name="Pitluck S."/>
            <person name="Goltsman E."/>
            <person name="Martinez M."/>
            <person name="Vergez L."/>
            <person name="Larimer F."/>
            <person name="Land M."/>
            <person name="Lykidis A."/>
            <person name="Richardson P."/>
        </authorList>
    </citation>
    <scope>NUCLEOTIDE SEQUENCE [LARGE SCALE GENOMIC DNA]</scope>
    <source>
        <strain evidence="11">JMP134</strain>
        <plasmid evidence="11">megaplasmid</plasmid>
    </source>
</reference>